<sequence>MIILEEQAGLNAGLNRGLKIGKMLKKNVRLKNVSIKNAVKVGKAVVPIATTAMSFFPATAPIGIASKIAKAGKLAKIAAKAGKIGKIAMKVKKIAGTKVGQFALKNIVKPAVNNAISRISNQPQSISDSQSFETAEPVEVMPNATPTPAQLETIAEVKGVPAESLTTGTTETGEALPNDAQLETISKVKDIPVQNLKEEAQAQKETAQLESGASTVDKPNYTIPIVIGVGAVGAILLATSSKSN</sequence>
<keyword evidence="2" id="KW-1185">Reference proteome</keyword>
<organism evidence="1 2">
    <name type="scientific">Flavobacterium polysaccharolyticum</name>
    <dbReference type="NCBI Taxonomy" id="3133148"/>
    <lineage>
        <taxon>Bacteria</taxon>
        <taxon>Pseudomonadati</taxon>
        <taxon>Bacteroidota</taxon>
        <taxon>Flavobacteriia</taxon>
        <taxon>Flavobacteriales</taxon>
        <taxon>Flavobacteriaceae</taxon>
        <taxon>Flavobacterium</taxon>
    </lineage>
</organism>
<accession>A0ABU9NR82</accession>
<comment type="caution">
    <text evidence="1">The sequence shown here is derived from an EMBL/GenBank/DDBJ whole genome shotgun (WGS) entry which is preliminary data.</text>
</comment>
<name>A0ABU9NR82_9FLAO</name>
<proteinExistence type="predicted"/>
<reference evidence="1 2" key="1">
    <citation type="submission" date="2024-03" db="EMBL/GenBank/DDBJ databases">
        <title>Two novel species of the genus Flavobacterium exhibiting potentially degradation of complex polysaccharides.</title>
        <authorList>
            <person name="Lian X."/>
        </authorList>
    </citation>
    <scope>NUCLEOTIDE SEQUENCE [LARGE SCALE GENOMIC DNA]</scope>
    <source>
        <strain evidence="1 2">N6</strain>
    </source>
</reference>
<protein>
    <submittedName>
        <fullName evidence="1">Uncharacterized protein</fullName>
    </submittedName>
</protein>
<dbReference type="EMBL" id="JBCGDP010000016">
    <property type="protein sequence ID" value="MEM0577820.1"/>
    <property type="molecule type" value="Genomic_DNA"/>
</dbReference>
<dbReference type="RefSeq" id="WP_342692689.1">
    <property type="nucleotide sequence ID" value="NZ_JBCGDP010000016.1"/>
</dbReference>
<evidence type="ECO:0000313" key="1">
    <source>
        <dbReference type="EMBL" id="MEM0577820.1"/>
    </source>
</evidence>
<evidence type="ECO:0000313" key="2">
    <source>
        <dbReference type="Proteomes" id="UP001468798"/>
    </source>
</evidence>
<gene>
    <name evidence="1" type="ORF">WFZ86_15040</name>
</gene>
<dbReference type="Proteomes" id="UP001468798">
    <property type="component" value="Unassembled WGS sequence"/>
</dbReference>